<evidence type="ECO:0000256" key="2">
    <source>
        <dbReference type="SAM" id="Coils"/>
    </source>
</evidence>
<comment type="caution">
    <text evidence="5">The sequence shown here is derived from an EMBL/GenBank/DDBJ whole genome shotgun (WGS) entry which is preliminary data.</text>
</comment>
<feature type="region of interest" description="Disordered" evidence="3">
    <location>
        <begin position="644"/>
        <end position="668"/>
    </location>
</feature>
<dbReference type="Pfam" id="PF13863">
    <property type="entry name" value="DUF4200"/>
    <property type="match status" value="1"/>
</dbReference>
<name>A0A5A8D8P7_CAFRO</name>
<dbReference type="EMBL" id="VLTL01000093">
    <property type="protein sequence ID" value="KAA0161548.1"/>
    <property type="molecule type" value="Genomic_DNA"/>
</dbReference>
<dbReference type="Proteomes" id="UP000324907">
    <property type="component" value="Unassembled WGS sequence"/>
</dbReference>
<evidence type="ECO:0000259" key="4">
    <source>
        <dbReference type="Pfam" id="PF13863"/>
    </source>
</evidence>
<evidence type="ECO:0000256" key="3">
    <source>
        <dbReference type="SAM" id="MobiDB-lite"/>
    </source>
</evidence>
<feature type="compositionally biased region" description="Basic and acidic residues" evidence="3">
    <location>
        <begin position="656"/>
        <end position="668"/>
    </location>
</feature>
<keyword evidence="1 2" id="KW-0175">Coiled coil</keyword>
<evidence type="ECO:0000313" key="6">
    <source>
        <dbReference type="Proteomes" id="UP000324907"/>
    </source>
</evidence>
<dbReference type="PANTHER" id="PTHR21683">
    <property type="entry name" value="COILED-COIL DOMAIN-CONTAINING PROTEIN 42 LIKE-2-LIKE-RELATED"/>
    <property type="match status" value="1"/>
</dbReference>
<accession>A0A5A8D8P7</accession>
<dbReference type="InterPro" id="IPR025252">
    <property type="entry name" value="DUF4200"/>
</dbReference>
<dbReference type="AlphaFoldDB" id="A0A5A8D8P7"/>
<feature type="coiled-coil region" evidence="2">
    <location>
        <begin position="21"/>
        <end position="115"/>
    </location>
</feature>
<dbReference type="PANTHER" id="PTHR21683:SF2">
    <property type="entry name" value="COILED-COIL DOMAIN-CONTAINING PROTEIN 42 LIKE-2-LIKE"/>
    <property type="match status" value="1"/>
</dbReference>
<protein>
    <recommendedName>
        <fullName evidence="4">DUF4200 domain-containing protein</fullName>
    </recommendedName>
</protein>
<dbReference type="Gene3D" id="1.10.472.10">
    <property type="entry name" value="Cyclin-like"/>
    <property type="match status" value="1"/>
</dbReference>
<sequence length="668" mass="72551">MADGGRPHVLVIDHVAPMTRLLEKRRQMFEVQEALDAQKEEFARREEAARRREEELRKKDLDLQTSLIHYNKTITANEDKRQRALQRIQQESRAVSKKEAEIAELVARIRKDEAEQDERLQAIARVQQFHDYLQAVQLSHAEEFGEIPLIQRRFETLQRTNGQLRQRNEELEGELRRARQELERARSREITERLAQTLTATDMTGHFEGLVEDTEALSRREAEAAVGEHRRVSEFGVVLASVGNLFGRASRSGAGQRIRHFDDEAVAKEVLTSAQEVAEKEGTTLEALAPFMGASGAEAAAPGAASAGATSESKTAGRGAGAAAAAAAAAAAGSATATSAATGAAAAVSAAGDTADPAALKRMRRLAARAELTQATVLASARLTAVGAWVSDFSELAAAWARDERAMSTPPVVVDPYLESTQRRYWLFSEHELQRVRDATYARAQHCRNLALAEFGPPADAPGDEPSASKRPRLAAEERLLCRHWELKTLAAGAMAGLPRSMTATAIVYQKRFWLSASPIEMSPADVLAAALFLAVKVEGDPYLEVPELHRRLGDTLGKAPEQMAAREADLMLALRFHLTLAAACLMLAAEHHPDIAAASSAREHLRRLGELVLAAAASLDLASAARALDRRRRATISPAFADEGAGAAAKKAAKRSLEAERQKAKAS</sequence>
<feature type="domain" description="DUF4200" evidence="4">
    <location>
        <begin position="21"/>
        <end position="136"/>
    </location>
</feature>
<dbReference type="CDD" id="cd20524">
    <property type="entry name" value="CYCLIN_CCNH_rpt1"/>
    <property type="match status" value="1"/>
</dbReference>
<gene>
    <name evidence="5" type="ORF">FNF28_05005</name>
</gene>
<organism evidence="5 6">
    <name type="scientific">Cafeteria roenbergensis</name>
    <name type="common">Marine flagellate</name>
    <dbReference type="NCBI Taxonomy" id="33653"/>
    <lineage>
        <taxon>Eukaryota</taxon>
        <taxon>Sar</taxon>
        <taxon>Stramenopiles</taxon>
        <taxon>Bigyra</taxon>
        <taxon>Opalozoa</taxon>
        <taxon>Bicosoecida</taxon>
        <taxon>Cafeteriaceae</taxon>
        <taxon>Cafeteria</taxon>
    </lineage>
</organism>
<evidence type="ECO:0000256" key="1">
    <source>
        <dbReference type="ARBA" id="ARBA00023054"/>
    </source>
</evidence>
<feature type="coiled-coil region" evidence="2">
    <location>
        <begin position="154"/>
        <end position="188"/>
    </location>
</feature>
<proteinExistence type="predicted"/>
<dbReference type="SUPFAM" id="SSF47954">
    <property type="entry name" value="Cyclin-like"/>
    <property type="match status" value="1"/>
</dbReference>
<dbReference type="InterPro" id="IPR036915">
    <property type="entry name" value="Cyclin-like_sf"/>
</dbReference>
<dbReference type="GO" id="GO:0005856">
    <property type="term" value="C:cytoskeleton"/>
    <property type="evidence" value="ECO:0007669"/>
    <property type="project" value="UniProtKB-ARBA"/>
</dbReference>
<dbReference type="InterPro" id="IPR051147">
    <property type="entry name" value="CFAP_domain-containing"/>
</dbReference>
<evidence type="ECO:0000313" key="5">
    <source>
        <dbReference type="EMBL" id="KAA0161548.1"/>
    </source>
</evidence>
<reference evidence="5 6" key="1">
    <citation type="submission" date="2019-07" db="EMBL/GenBank/DDBJ databases">
        <title>Genomes of Cafeteria roenbergensis.</title>
        <authorList>
            <person name="Fischer M.G."/>
            <person name="Hackl T."/>
            <person name="Roman M."/>
        </authorList>
    </citation>
    <scope>NUCLEOTIDE SEQUENCE [LARGE SCALE GENOMIC DNA]</scope>
    <source>
        <strain evidence="5 6">RCC970-E3</strain>
    </source>
</reference>